<dbReference type="Pfam" id="PF01058">
    <property type="entry name" value="Oxidored_q6"/>
    <property type="match status" value="1"/>
</dbReference>
<gene>
    <name evidence="3" type="ORF">A2174_01125</name>
</gene>
<organism evidence="3 4">
    <name type="scientific">Candidatus Portnoybacteria bacterium RBG_13_41_18</name>
    <dbReference type="NCBI Taxonomy" id="1801991"/>
    <lineage>
        <taxon>Bacteria</taxon>
        <taxon>Candidatus Portnoyibacteriota</taxon>
    </lineage>
</organism>
<dbReference type="SUPFAM" id="SSF56770">
    <property type="entry name" value="HydA/Nqo6-like"/>
    <property type="match status" value="1"/>
</dbReference>
<dbReference type="PANTHER" id="PTHR42845">
    <property type="entry name" value="COENZYME F420-REDUCING HYDROGENASE, GAMMA SUBUNIT"/>
    <property type="match status" value="1"/>
</dbReference>
<proteinExistence type="predicted"/>
<name>A0A1G2F4W5_9BACT</name>
<dbReference type="Proteomes" id="UP000177725">
    <property type="component" value="Unassembled WGS sequence"/>
</dbReference>
<sequence length="247" mass="28047">MRQRPKIAIFDLTDCEGCEVVMISWLRKLLNYKSLRREFEIVNWRLTQEAEKNSSFDLAIIEGTPVSRKEQETLKLIRERSKYVIVLGACAATGGVNAIIEEKKRQKIKRDTYGLRYKPKAIEARPVSNYIKIDGVIPGCPATKQNIEEVLSSFLFDKPHKEKTYSVCFECKEKENNCLLLQGKPCLGPITRGGCLAPCPEYGLECYGCFGYLEGANIEAMKVTLEKILGKKKAADHLRTYLKNQIS</sequence>
<keyword evidence="1" id="KW-0560">Oxidoreductase</keyword>
<evidence type="ECO:0000256" key="1">
    <source>
        <dbReference type="ARBA" id="ARBA00023002"/>
    </source>
</evidence>
<evidence type="ECO:0000259" key="2">
    <source>
        <dbReference type="Pfam" id="PF01058"/>
    </source>
</evidence>
<dbReference type="GO" id="GO:0051536">
    <property type="term" value="F:iron-sulfur cluster binding"/>
    <property type="evidence" value="ECO:0007669"/>
    <property type="project" value="InterPro"/>
</dbReference>
<evidence type="ECO:0000313" key="4">
    <source>
        <dbReference type="Proteomes" id="UP000177725"/>
    </source>
</evidence>
<comment type="caution">
    <text evidence="3">The sequence shown here is derived from an EMBL/GenBank/DDBJ whole genome shotgun (WGS) entry which is preliminary data.</text>
</comment>
<dbReference type="InterPro" id="IPR037024">
    <property type="entry name" value="NiFe_Hase_small_N_sf"/>
</dbReference>
<protein>
    <recommendedName>
        <fullName evidence="2">NADH:ubiquinone oxidoreductase-like 20kDa subunit domain-containing protein</fullName>
    </recommendedName>
</protein>
<dbReference type="EMBL" id="MHMV01000054">
    <property type="protein sequence ID" value="OGZ33116.1"/>
    <property type="molecule type" value="Genomic_DNA"/>
</dbReference>
<reference evidence="3 4" key="1">
    <citation type="journal article" date="2016" name="Nat. Commun.">
        <title>Thousands of microbial genomes shed light on interconnected biogeochemical processes in an aquifer system.</title>
        <authorList>
            <person name="Anantharaman K."/>
            <person name="Brown C.T."/>
            <person name="Hug L.A."/>
            <person name="Sharon I."/>
            <person name="Castelle C.J."/>
            <person name="Probst A.J."/>
            <person name="Thomas B.C."/>
            <person name="Singh A."/>
            <person name="Wilkins M.J."/>
            <person name="Karaoz U."/>
            <person name="Brodie E.L."/>
            <person name="Williams K.H."/>
            <person name="Hubbard S.S."/>
            <person name="Banfield J.F."/>
        </authorList>
    </citation>
    <scope>NUCLEOTIDE SEQUENCE [LARGE SCALE GENOMIC DNA]</scope>
</reference>
<dbReference type="InterPro" id="IPR051349">
    <property type="entry name" value="Hydrogenase_assoc-protein"/>
</dbReference>
<accession>A0A1G2F4W5</accession>
<dbReference type="AlphaFoldDB" id="A0A1G2F4W5"/>
<dbReference type="Gene3D" id="3.40.50.700">
    <property type="entry name" value="NADH:ubiquinone oxidoreductase-like, 20kDa subunit"/>
    <property type="match status" value="1"/>
</dbReference>
<evidence type="ECO:0000313" key="3">
    <source>
        <dbReference type="EMBL" id="OGZ33116.1"/>
    </source>
</evidence>
<dbReference type="PANTHER" id="PTHR42845:SF3">
    <property type="entry name" value="CYTOSOLIC NIFE-HYDROGENASE, DELTA SUBUNIT"/>
    <property type="match status" value="1"/>
</dbReference>
<dbReference type="InterPro" id="IPR006137">
    <property type="entry name" value="NADH_UbQ_OxRdtase-like_20kDa"/>
</dbReference>
<feature type="domain" description="NADH:ubiquinone oxidoreductase-like 20kDa subunit" evidence="2">
    <location>
        <begin position="15"/>
        <end position="152"/>
    </location>
</feature>
<dbReference type="GO" id="GO:0016491">
    <property type="term" value="F:oxidoreductase activity"/>
    <property type="evidence" value="ECO:0007669"/>
    <property type="project" value="UniProtKB-KW"/>
</dbReference>